<name>A0ACB8UR24_9EURO</name>
<evidence type="ECO:0000313" key="1">
    <source>
        <dbReference type="EMBL" id="KAI2383402.1"/>
    </source>
</evidence>
<accession>A0ACB8UR24</accession>
<protein>
    <submittedName>
        <fullName evidence="1">Uncharacterized protein</fullName>
    </submittedName>
</protein>
<dbReference type="EMBL" id="JALBCA010000091">
    <property type="protein sequence ID" value="KAI2383402.1"/>
    <property type="molecule type" value="Genomic_DNA"/>
</dbReference>
<organism evidence="1">
    <name type="scientific">Ophidiomyces ophidiicola</name>
    <dbReference type="NCBI Taxonomy" id="1387563"/>
    <lineage>
        <taxon>Eukaryota</taxon>
        <taxon>Fungi</taxon>
        <taxon>Dikarya</taxon>
        <taxon>Ascomycota</taxon>
        <taxon>Pezizomycotina</taxon>
        <taxon>Eurotiomycetes</taxon>
        <taxon>Eurotiomycetidae</taxon>
        <taxon>Onygenales</taxon>
        <taxon>Onygenaceae</taxon>
        <taxon>Ophidiomyces</taxon>
    </lineage>
</organism>
<proteinExistence type="predicted"/>
<sequence>MDTTEPSPPSRWIETLGSDSGCELTEWDDNATPLGSVNRCVHDIIHSQCLLQPEAAAVNSWDGEMSYGELDARSTNLAKRLTSKNHFEKGTFVSICMEKSLWTPVAMLGVMKAGGAFLLLDPAHPRDRLCQMLEDTSCALVLTSTTCSQVVAELGIEMIVLEETIFSDGDDEKDSQIAAVSADITPEDTIYAVFTSGSTGRPKGAIFSHNAYASSAVLLKAPLQIGPQSRVIQFSSYAFDVSISDHLLTLIGGGCICIPSESDRQNDLAGSMTRLGANWACITPSVARTLSPHKVPRLQNLVLTGEVVNRTDVDMWAAHVNLIGLYGPAEYAIGTTVNVHLGRSASATNIGRPYSAVCWMVDPLDHSKRLLPGADGELVIEGPAISRGYINNPNQTASSFISGPAETSHGQTARKMYKTGDLVRHNKKDGTFQFLGRKDTQVKLRGQRVELGEIEYHVRTCFPGTQEVVAEVVQFKDSTQQLVVFVFRPDSQEPTMQTASDGLLVFPNQSFLTEVTQLELALAQRLPKYMVPNLILRVARMPMTATGKTDRRRLREHVEQLSLQSLNVYHRGNALATEAPTTTSEKTLQILWAQVLGVPIEQIGRQSNFFHINGDSLQAMRLVSQAREAGLSMTVQNIFQHPRLCDLAETTKPLATEEQSDSTVAFEYLPDDPSVRERIIQLLTEKYSTDSKVIEDIYPCTTTQKTLIMSSAMVQNNHTIAVECQLPVGLDQDRLLNAWKAVTRANPALRTHIVEVSTGEYFQVVLSEDTPLEITSDVPTAVQGKSPVDIWGFKRSLARLIQYEDRLTMLIHHTICDGYSVPVIFQHLAKAYSGEALLPRPFGPFLRWLQRSEAPDVDDFWRHKFADFQGKTFPPPLESLASGQMPMAISVLEPRLVLDLPDKTTTSTFSIESRCRLALAIVLSIATDVADVSFGAVASRRGAPVHGIADMTGPTATALPVRVQLKPEDTLWANLKHVQDQALQASEFECAELHHIGQLSPSAGAVCYFQTCLVVQPDPSTAVPQMFSQWSQFFERDVYPWGLCFECVLSQTSVEIVASYDERMVDGDRVRSLREQFAEVFRLIDKAPNTCIGDLDVGVLRKCE</sequence>
<gene>
    <name evidence="1" type="ORF">LOY88_005296</name>
</gene>
<reference evidence="1" key="1">
    <citation type="journal article" date="2022" name="bioRxiv">
        <title>Population genetic analysis of Ophidiomyces ophidiicola, the causative agent of snake fungal disease, indicates recent introductions to the USA.</title>
        <authorList>
            <person name="Ladner J.T."/>
            <person name="Palmer J.M."/>
            <person name="Ettinger C.L."/>
            <person name="Stajich J.E."/>
            <person name="Farrell T.M."/>
            <person name="Glorioso B.M."/>
            <person name="Lawson B."/>
            <person name="Price S.J."/>
            <person name="Stengle A.G."/>
            <person name="Grear D.A."/>
            <person name="Lorch J.M."/>
        </authorList>
    </citation>
    <scope>NUCLEOTIDE SEQUENCE</scope>
    <source>
        <strain evidence="1">NWHC 24266-5</strain>
    </source>
</reference>
<comment type="caution">
    <text evidence="1">The sequence shown here is derived from an EMBL/GenBank/DDBJ whole genome shotgun (WGS) entry which is preliminary data.</text>
</comment>